<keyword evidence="2" id="KW-0963">Cytoplasm</keyword>
<name>A0A3E2TLW9_9FIRM</name>
<dbReference type="AlphaFoldDB" id="A0A3E2TLW9"/>
<evidence type="ECO:0000313" key="4">
    <source>
        <dbReference type="Proteomes" id="UP000260773"/>
    </source>
</evidence>
<comment type="subunit">
    <text evidence="2">Homodimer.</text>
</comment>
<comment type="similarity">
    <text evidence="1 2">Belongs to the DTD family.</text>
</comment>
<gene>
    <name evidence="2" type="primary">dtd</name>
    <name evidence="3" type="ORF">DW070_11120</name>
</gene>
<dbReference type="NCBIfam" id="TIGR00256">
    <property type="entry name" value="D-aminoacyl-tRNA deacylase"/>
    <property type="match status" value="1"/>
</dbReference>
<dbReference type="InterPro" id="IPR023509">
    <property type="entry name" value="DTD-like_sf"/>
</dbReference>
<dbReference type="Gene3D" id="3.50.80.10">
    <property type="entry name" value="D-tyrosyl-tRNA(Tyr) deacylase"/>
    <property type="match status" value="1"/>
</dbReference>
<evidence type="ECO:0000256" key="1">
    <source>
        <dbReference type="ARBA" id="ARBA00009673"/>
    </source>
</evidence>
<comment type="function">
    <text evidence="2">An aminoacyl-tRNA editing enzyme that deacylates mischarged D-aminoacyl-tRNAs. Also deacylates mischarged glycyl-tRNA(Ala), protecting cells against glycine mischarging by AlaRS. Acts via tRNA-based rather than protein-based catalysis; rejects L-amino acids rather than detecting D-amino acids in the active site. By recycling D-aminoacyl-tRNA to D-amino acids and free tRNA molecules, this enzyme counteracts the toxicity associated with the formation of D-aminoacyl-tRNA entities in vivo and helps enforce protein L-homochirality.</text>
</comment>
<comment type="catalytic activity">
    <reaction evidence="2">
        <text>glycyl-tRNA(Ala) + H2O = tRNA(Ala) + glycine + H(+)</text>
        <dbReference type="Rhea" id="RHEA:53744"/>
        <dbReference type="Rhea" id="RHEA-COMP:9657"/>
        <dbReference type="Rhea" id="RHEA-COMP:13640"/>
        <dbReference type="ChEBI" id="CHEBI:15377"/>
        <dbReference type="ChEBI" id="CHEBI:15378"/>
        <dbReference type="ChEBI" id="CHEBI:57305"/>
        <dbReference type="ChEBI" id="CHEBI:78442"/>
        <dbReference type="ChEBI" id="CHEBI:78522"/>
    </reaction>
</comment>
<comment type="domain">
    <text evidence="2">A Gly-cisPro motif from one monomer fits into the active site of the other monomer to allow specific chiral rejection of L-amino acids.</text>
</comment>
<accession>A0A3E2TLW9</accession>
<dbReference type="InterPro" id="IPR003732">
    <property type="entry name" value="Daa-tRNA_deacyls_DTD"/>
</dbReference>
<dbReference type="GO" id="GO:0019478">
    <property type="term" value="P:D-amino acid catabolic process"/>
    <property type="evidence" value="ECO:0007669"/>
    <property type="project" value="UniProtKB-UniRule"/>
</dbReference>
<comment type="caution">
    <text evidence="3">The sequence shown here is derived from an EMBL/GenBank/DDBJ whole genome shotgun (WGS) entry which is preliminary data.</text>
</comment>
<dbReference type="PANTHER" id="PTHR10472:SF5">
    <property type="entry name" value="D-AMINOACYL-TRNA DEACYLASE 1"/>
    <property type="match status" value="1"/>
</dbReference>
<dbReference type="HAMAP" id="MF_00518">
    <property type="entry name" value="Deacylase_Dtd"/>
    <property type="match status" value="1"/>
</dbReference>
<dbReference type="EC" id="3.1.1.-" evidence="2"/>
<dbReference type="GO" id="GO:0000049">
    <property type="term" value="F:tRNA binding"/>
    <property type="evidence" value="ECO:0007669"/>
    <property type="project" value="UniProtKB-UniRule"/>
</dbReference>
<proteinExistence type="inferred from homology"/>
<keyword evidence="2" id="KW-0694">RNA-binding</keyword>
<dbReference type="CDD" id="cd00563">
    <property type="entry name" value="Dtyr_deacylase"/>
    <property type="match status" value="1"/>
</dbReference>
<protein>
    <recommendedName>
        <fullName evidence="2">D-aminoacyl-tRNA deacylase</fullName>
        <shortName evidence="2">DTD</shortName>
        <ecNumber evidence="2">3.1.1.96</ecNumber>
    </recommendedName>
    <alternativeName>
        <fullName evidence="2">Gly-tRNA(Ala) deacylase</fullName>
        <ecNumber evidence="2">3.1.1.-</ecNumber>
    </alternativeName>
</protein>
<dbReference type="PANTHER" id="PTHR10472">
    <property type="entry name" value="D-TYROSYL-TRNA TYR DEACYLASE"/>
    <property type="match status" value="1"/>
</dbReference>
<dbReference type="GO" id="GO:0051500">
    <property type="term" value="F:D-tyrosyl-tRNA(Tyr) deacylase activity"/>
    <property type="evidence" value="ECO:0007669"/>
    <property type="project" value="TreeGrafter"/>
</dbReference>
<dbReference type="Pfam" id="PF02580">
    <property type="entry name" value="Tyr_Deacylase"/>
    <property type="match status" value="1"/>
</dbReference>
<keyword evidence="2" id="KW-0820">tRNA-binding</keyword>
<keyword evidence="2" id="KW-0378">Hydrolase</keyword>
<dbReference type="SUPFAM" id="SSF69500">
    <property type="entry name" value="DTD-like"/>
    <property type="match status" value="1"/>
</dbReference>
<dbReference type="GO" id="GO:0043908">
    <property type="term" value="F:Ser(Gly)-tRNA(Ala) hydrolase activity"/>
    <property type="evidence" value="ECO:0007669"/>
    <property type="project" value="UniProtKB-UniRule"/>
</dbReference>
<dbReference type="EC" id="3.1.1.96" evidence="2"/>
<comment type="catalytic activity">
    <reaction evidence="2">
        <text>a D-aminoacyl-tRNA + H2O = a tRNA + a D-alpha-amino acid + H(+)</text>
        <dbReference type="Rhea" id="RHEA:13953"/>
        <dbReference type="Rhea" id="RHEA-COMP:10123"/>
        <dbReference type="Rhea" id="RHEA-COMP:10124"/>
        <dbReference type="ChEBI" id="CHEBI:15377"/>
        <dbReference type="ChEBI" id="CHEBI:15378"/>
        <dbReference type="ChEBI" id="CHEBI:59871"/>
        <dbReference type="ChEBI" id="CHEBI:78442"/>
        <dbReference type="ChEBI" id="CHEBI:79333"/>
        <dbReference type="EC" id="3.1.1.96"/>
    </reaction>
</comment>
<feature type="short sequence motif" description="Gly-cisPro motif, important for rejection of L-amino acids" evidence="2">
    <location>
        <begin position="137"/>
        <end position="138"/>
    </location>
</feature>
<dbReference type="GO" id="GO:0106026">
    <property type="term" value="F:Gly-tRNA(Ala) deacylase activity"/>
    <property type="evidence" value="ECO:0007669"/>
    <property type="project" value="UniProtKB-UniRule"/>
</dbReference>
<dbReference type="Proteomes" id="UP000260773">
    <property type="component" value="Unassembled WGS sequence"/>
</dbReference>
<evidence type="ECO:0000313" key="3">
    <source>
        <dbReference type="EMBL" id="RGB78602.1"/>
    </source>
</evidence>
<dbReference type="EMBL" id="QVEP01000028">
    <property type="protein sequence ID" value="RGB78602.1"/>
    <property type="molecule type" value="Genomic_DNA"/>
</dbReference>
<dbReference type="RefSeq" id="WP_117528630.1">
    <property type="nucleotide sequence ID" value="NZ_JAQDKA010000011.1"/>
</dbReference>
<dbReference type="FunFam" id="3.50.80.10:FF:000001">
    <property type="entry name" value="D-aminoacyl-tRNA deacylase"/>
    <property type="match status" value="1"/>
</dbReference>
<sequence length="149" mass="16492">MRAVIQRVSRASVDVDNKTIGSIERGFLVLLGVADDDTEEDMAYLVKKITQMRIFEDEAGKMNLSLRDVGGELLIISQFTLFASTKKGNRPSFTEAGAPDFSKDMYLKFIAACRDCGIHTEEGEFGAHMMVSLVNDGPVTITIDSKQRH</sequence>
<organism evidence="3 4">
    <name type="scientific">Coprococcus catus</name>
    <dbReference type="NCBI Taxonomy" id="116085"/>
    <lineage>
        <taxon>Bacteria</taxon>
        <taxon>Bacillati</taxon>
        <taxon>Bacillota</taxon>
        <taxon>Clostridia</taxon>
        <taxon>Lachnospirales</taxon>
        <taxon>Lachnospiraceae</taxon>
        <taxon>Coprococcus</taxon>
    </lineage>
</organism>
<dbReference type="GO" id="GO:0005737">
    <property type="term" value="C:cytoplasm"/>
    <property type="evidence" value="ECO:0007669"/>
    <property type="project" value="UniProtKB-SubCell"/>
</dbReference>
<reference evidence="3 4" key="1">
    <citation type="submission" date="2018-08" db="EMBL/GenBank/DDBJ databases">
        <title>A genome reference for cultivated species of the human gut microbiota.</title>
        <authorList>
            <person name="Zou Y."/>
            <person name="Xue W."/>
            <person name="Luo G."/>
        </authorList>
    </citation>
    <scope>NUCLEOTIDE SEQUENCE [LARGE SCALE GENOMIC DNA]</scope>
    <source>
        <strain evidence="3 4">AF45-17</strain>
    </source>
</reference>
<evidence type="ECO:0000256" key="2">
    <source>
        <dbReference type="HAMAP-Rule" id="MF_00518"/>
    </source>
</evidence>
<comment type="subcellular location">
    <subcellularLocation>
        <location evidence="2">Cytoplasm</location>
    </subcellularLocation>
</comment>